<dbReference type="SUPFAM" id="SSF47413">
    <property type="entry name" value="lambda repressor-like DNA-binding domains"/>
    <property type="match status" value="1"/>
</dbReference>
<dbReference type="GO" id="GO:0003677">
    <property type="term" value="F:DNA binding"/>
    <property type="evidence" value="ECO:0007669"/>
    <property type="project" value="UniProtKB-KW"/>
</dbReference>
<dbReference type="Pfam" id="PF01381">
    <property type="entry name" value="HTH_3"/>
    <property type="match status" value="1"/>
</dbReference>
<dbReference type="CDD" id="cd00093">
    <property type="entry name" value="HTH_XRE"/>
    <property type="match status" value="1"/>
</dbReference>
<sequence length="192" mass="22227">MDLSHQIKKYRKQLAFSQEELAEKLYVSRQTISNWENERSYPDIHNLLLLSVLFDVSLDQLVKGDVEKMKENMTLLEINKYTKVMLVSMLLALISIGPSLFLPGNWRLALPLIFWIVSMYGAIKVEGLKKQENIKTYKEIVAFMENKEVAPLRKQRDKVRNRIEKVGIVLLFGLICGVIALLTSLPFVLFNR</sequence>
<dbReference type="PANTHER" id="PTHR46558">
    <property type="entry name" value="TRACRIPTIONAL REGULATORY PROTEIN-RELATED-RELATED"/>
    <property type="match status" value="1"/>
</dbReference>
<comment type="caution">
    <text evidence="5">The sequence shown here is derived from an EMBL/GenBank/DDBJ whole genome shotgun (WGS) entry which is preliminary data.</text>
</comment>
<evidence type="ECO:0000313" key="4">
    <source>
        <dbReference type="EMBL" id="GEL79364.1"/>
    </source>
</evidence>
<dbReference type="Proteomes" id="UP000321175">
    <property type="component" value="Unassembled WGS sequence"/>
</dbReference>
<keyword evidence="2" id="KW-1133">Transmembrane helix</keyword>
<feature type="transmembrane region" description="Helical" evidence="2">
    <location>
        <begin position="166"/>
        <end position="190"/>
    </location>
</feature>
<dbReference type="EMBL" id="BJWA01000002">
    <property type="protein sequence ID" value="GEL79364.1"/>
    <property type="molecule type" value="Genomic_DNA"/>
</dbReference>
<dbReference type="PROSITE" id="PS50943">
    <property type="entry name" value="HTH_CROC1"/>
    <property type="match status" value="1"/>
</dbReference>
<dbReference type="InterPro" id="IPR010982">
    <property type="entry name" value="Lambda_DNA-bd_dom_sf"/>
</dbReference>
<accession>A0A1L8UTY1</accession>
<dbReference type="Gene3D" id="1.10.260.40">
    <property type="entry name" value="lambda repressor-like DNA-binding domains"/>
    <property type="match status" value="1"/>
</dbReference>
<dbReference type="GeneID" id="60999160"/>
<protein>
    <submittedName>
        <fullName evidence="4">Transcriptional regulator</fullName>
    </submittedName>
</protein>
<evidence type="ECO:0000256" key="1">
    <source>
        <dbReference type="ARBA" id="ARBA00023125"/>
    </source>
</evidence>
<reference evidence="5 6" key="1">
    <citation type="submission" date="2017-05" db="EMBL/GenBank/DDBJ databases">
        <title>The Genome Sequence of Enterococcus mundtii 6B1_DIV0119.</title>
        <authorList>
            <consortium name="The Broad Institute Genomics Platform"/>
            <consortium name="The Broad Institute Genomic Center for Infectious Diseases"/>
            <person name="Earl A."/>
            <person name="Manson A."/>
            <person name="Schwartman J."/>
            <person name="Gilmore M."/>
            <person name="Abouelleil A."/>
            <person name="Cao P."/>
            <person name="Chapman S."/>
            <person name="Cusick C."/>
            <person name="Shea T."/>
            <person name="Young S."/>
            <person name="Neafsey D."/>
            <person name="Nusbaum C."/>
            <person name="Birren B."/>
        </authorList>
    </citation>
    <scope>NUCLEOTIDE SEQUENCE [LARGE SCALE GENOMIC DNA]</scope>
    <source>
        <strain evidence="5 6">6B1_DIV0119</strain>
    </source>
</reference>
<feature type="domain" description="HTH cro/C1-type" evidence="3">
    <location>
        <begin position="7"/>
        <end position="61"/>
    </location>
</feature>
<feature type="transmembrane region" description="Helical" evidence="2">
    <location>
        <begin position="108"/>
        <end position="125"/>
    </location>
</feature>
<dbReference type="SMART" id="SM00530">
    <property type="entry name" value="HTH_XRE"/>
    <property type="match status" value="1"/>
</dbReference>
<dbReference type="AlphaFoldDB" id="A0A1L8UTY1"/>
<dbReference type="PANTHER" id="PTHR46558:SF15">
    <property type="entry name" value="HELIX-TURN-HELIX DOMAIN PROTEIN"/>
    <property type="match status" value="1"/>
</dbReference>
<proteinExistence type="predicted"/>
<keyword evidence="7" id="KW-1185">Reference proteome</keyword>
<keyword evidence="1" id="KW-0238">DNA-binding</keyword>
<gene>
    <name evidence="5" type="ORF">A5802_000858</name>
    <name evidence="4" type="ORF">EMU01_05080</name>
</gene>
<keyword evidence="2" id="KW-0812">Transmembrane</keyword>
<evidence type="ECO:0000313" key="6">
    <source>
        <dbReference type="Proteomes" id="UP000195024"/>
    </source>
</evidence>
<name>A0A1L8UTY1_ENTMU</name>
<keyword evidence="2" id="KW-0472">Membrane</keyword>
<reference evidence="4 7" key="2">
    <citation type="submission" date="2019-07" db="EMBL/GenBank/DDBJ databases">
        <title>Whole genome shotgun sequence of Enterococcus mundtii NBRC 100490.</title>
        <authorList>
            <person name="Hosoyama A."/>
            <person name="Uohara A."/>
            <person name="Ohji S."/>
            <person name="Ichikawa N."/>
        </authorList>
    </citation>
    <scope>NUCLEOTIDE SEQUENCE [LARGE SCALE GENOMIC DNA]</scope>
    <source>
        <strain evidence="4 7">NBRC 100490</strain>
    </source>
</reference>
<evidence type="ECO:0000256" key="2">
    <source>
        <dbReference type="SAM" id="Phobius"/>
    </source>
</evidence>
<evidence type="ECO:0000313" key="5">
    <source>
        <dbReference type="EMBL" id="OTP27123.1"/>
    </source>
</evidence>
<dbReference type="InterPro" id="IPR001387">
    <property type="entry name" value="Cro/C1-type_HTH"/>
</dbReference>
<evidence type="ECO:0000259" key="3">
    <source>
        <dbReference type="PROSITE" id="PS50943"/>
    </source>
</evidence>
<organism evidence="5 6">
    <name type="scientific">Enterococcus mundtii</name>
    <dbReference type="NCBI Taxonomy" id="53346"/>
    <lineage>
        <taxon>Bacteria</taxon>
        <taxon>Bacillati</taxon>
        <taxon>Bacillota</taxon>
        <taxon>Bacilli</taxon>
        <taxon>Lactobacillales</taxon>
        <taxon>Enterococcaceae</taxon>
        <taxon>Enterococcus</taxon>
    </lineage>
</organism>
<dbReference type="Proteomes" id="UP000195024">
    <property type="component" value="Unassembled WGS sequence"/>
</dbReference>
<dbReference type="RefSeq" id="WP_071867098.1">
    <property type="nucleotide sequence ID" value="NZ_BJWA01000002.1"/>
</dbReference>
<evidence type="ECO:0000313" key="7">
    <source>
        <dbReference type="Proteomes" id="UP000321175"/>
    </source>
</evidence>
<dbReference type="EMBL" id="NGMS01000001">
    <property type="protein sequence ID" value="OTP27123.1"/>
    <property type="molecule type" value="Genomic_DNA"/>
</dbReference>
<feature type="transmembrane region" description="Helical" evidence="2">
    <location>
        <begin position="83"/>
        <end position="102"/>
    </location>
</feature>